<keyword evidence="3" id="KW-1185">Reference proteome</keyword>
<feature type="domain" description="DUF2314" evidence="1">
    <location>
        <begin position="32"/>
        <end position="155"/>
    </location>
</feature>
<sequence length="293" mass="33364">MGLFSKIFKKEKKLNKRERPDEPDVYHIPDEDERMNWAIEKAKLTLHYFEKCLASPKKEQTYFSIKVKFEDEGKIEHIWLTKPSFDAERNLFGVVGNSPVNIKSVKLDQKIGVDSAFVSDWMIVENGRLIGGYTIRAVRDGFTGQSLADFDRSLGGMIVDEGEDYFLPNFETPEGAITKLEDAYDREDLDEAINCKDFLIEAKLMLEKMGKDLGEEVTIQTAEALKLSYIKSLQESGMPKFGNLKRAFPARKKINDSQYLITEVCLYPDGSKSTQVLNTFKTASGWRVLGVED</sequence>
<protein>
    <submittedName>
        <fullName evidence="2">DUF2314 domain-containing protein</fullName>
    </submittedName>
</protein>
<evidence type="ECO:0000259" key="1">
    <source>
        <dbReference type="Pfam" id="PF10077"/>
    </source>
</evidence>
<accession>A0ABT8LCL3</accession>
<evidence type="ECO:0000313" key="3">
    <source>
        <dbReference type="Proteomes" id="UP001172083"/>
    </source>
</evidence>
<organism evidence="2 3">
    <name type="scientific">Agaribacillus aureus</name>
    <dbReference type="NCBI Taxonomy" id="3051825"/>
    <lineage>
        <taxon>Bacteria</taxon>
        <taxon>Pseudomonadati</taxon>
        <taxon>Bacteroidota</taxon>
        <taxon>Cytophagia</taxon>
        <taxon>Cytophagales</taxon>
        <taxon>Splendidivirgaceae</taxon>
        <taxon>Agaribacillus</taxon>
    </lineage>
</organism>
<gene>
    <name evidence="2" type="ORF">QQ020_25810</name>
</gene>
<dbReference type="Pfam" id="PF10077">
    <property type="entry name" value="DUF2314"/>
    <property type="match status" value="1"/>
</dbReference>
<evidence type="ECO:0000313" key="2">
    <source>
        <dbReference type="EMBL" id="MDN5215520.1"/>
    </source>
</evidence>
<proteinExistence type="predicted"/>
<dbReference type="InterPro" id="IPR018756">
    <property type="entry name" value="DUF2314"/>
</dbReference>
<reference evidence="2" key="1">
    <citation type="submission" date="2023-06" db="EMBL/GenBank/DDBJ databases">
        <title>Genomic of Agaribacillus aureum.</title>
        <authorList>
            <person name="Wang G."/>
        </authorList>
    </citation>
    <scope>NUCLEOTIDE SEQUENCE</scope>
    <source>
        <strain evidence="2">BMA12</strain>
    </source>
</reference>
<name>A0ABT8LCL3_9BACT</name>
<dbReference type="RefSeq" id="WP_346760849.1">
    <property type="nucleotide sequence ID" value="NZ_JAUJEB010000006.1"/>
</dbReference>
<dbReference type="EMBL" id="JAUJEB010000006">
    <property type="protein sequence ID" value="MDN5215520.1"/>
    <property type="molecule type" value="Genomic_DNA"/>
</dbReference>
<dbReference type="Proteomes" id="UP001172083">
    <property type="component" value="Unassembled WGS sequence"/>
</dbReference>
<comment type="caution">
    <text evidence="2">The sequence shown here is derived from an EMBL/GenBank/DDBJ whole genome shotgun (WGS) entry which is preliminary data.</text>
</comment>